<dbReference type="AlphaFoldDB" id="A0A7W8DET8"/>
<accession>A0A7W8DET8</accession>
<evidence type="ECO:0008006" key="3">
    <source>
        <dbReference type="Google" id="ProtNLM"/>
    </source>
</evidence>
<keyword evidence="2" id="KW-1185">Reference proteome</keyword>
<dbReference type="InterPro" id="IPR011990">
    <property type="entry name" value="TPR-like_helical_dom_sf"/>
</dbReference>
<proteinExistence type="predicted"/>
<dbReference type="EMBL" id="JACHHX010000012">
    <property type="protein sequence ID" value="MBB5015917.1"/>
    <property type="molecule type" value="Genomic_DNA"/>
</dbReference>
<gene>
    <name evidence="1" type="ORF">HNQ58_001827</name>
</gene>
<dbReference type="Gene3D" id="1.25.40.10">
    <property type="entry name" value="Tetratricopeptide repeat domain"/>
    <property type="match status" value="1"/>
</dbReference>
<organism evidence="1 2">
    <name type="scientific">Rehaibacterium terrae</name>
    <dbReference type="NCBI Taxonomy" id="1341696"/>
    <lineage>
        <taxon>Bacteria</taxon>
        <taxon>Pseudomonadati</taxon>
        <taxon>Pseudomonadota</taxon>
        <taxon>Gammaproteobacteria</taxon>
        <taxon>Lysobacterales</taxon>
        <taxon>Lysobacteraceae</taxon>
        <taxon>Rehaibacterium</taxon>
    </lineage>
</organism>
<dbReference type="NCBIfam" id="NF033920">
    <property type="entry name" value="C39_PA2778_fam"/>
    <property type="match status" value="1"/>
</dbReference>
<dbReference type="Proteomes" id="UP000519004">
    <property type="component" value="Unassembled WGS sequence"/>
</dbReference>
<dbReference type="Gene3D" id="3.90.70.10">
    <property type="entry name" value="Cysteine proteinases"/>
    <property type="match status" value="1"/>
</dbReference>
<evidence type="ECO:0000313" key="1">
    <source>
        <dbReference type="EMBL" id="MBB5015917.1"/>
    </source>
</evidence>
<name>A0A7W8DET8_9GAMM</name>
<dbReference type="SUPFAM" id="SSF48452">
    <property type="entry name" value="TPR-like"/>
    <property type="match status" value="1"/>
</dbReference>
<dbReference type="RefSeq" id="WP_183948592.1">
    <property type="nucleotide sequence ID" value="NZ_JACHHX010000012.1"/>
</dbReference>
<evidence type="ECO:0000313" key="2">
    <source>
        <dbReference type="Proteomes" id="UP000519004"/>
    </source>
</evidence>
<comment type="caution">
    <text evidence="1">The sequence shown here is derived from an EMBL/GenBank/DDBJ whole genome shotgun (WGS) entry which is preliminary data.</text>
</comment>
<sequence>MAAAASTAAGARPWLRRLAGVLLVSLAGGCALGPRIDLQALAPEPTRLAGVPFFPQTAFQCGPAALAGVLGAAGVEATPEALSPQVYLPGRRGSLQLELVAATRRAGRLPYLIDPAPEALFAELRAGRPVLVLQNLRTPGFPVWHYAVVVGHDPARGRVVLNSGTREGMRMPARSFLRTWDWAERWALVALTPGELPARADPRRYAETVAAFEPVAGAAAAELAWRAALRAWPQDPRPWLGLGNLAYADGERHEAARRYAEGLVRAPGDAVLANNLASVLGELGCPRAGERVLRPVAAALPDDSPWAEALATTLGELAGRDGADDESCRALLRTD</sequence>
<reference evidence="1 2" key="1">
    <citation type="submission" date="2020-08" db="EMBL/GenBank/DDBJ databases">
        <title>Genomic Encyclopedia of Type Strains, Phase IV (KMG-IV): sequencing the most valuable type-strain genomes for metagenomic binning, comparative biology and taxonomic classification.</title>
        <authorList>
            <person name="Goeker M."/>
        </authorList>
    </citation>
    <scope>NUCLEOTIDE SEQUENCE [LARGE SCALE GENOMIC DNA]</scope>
    <source>
        <strain evidence="1 2">DSM 25897</strain>
    </source>
</reference>
<protein>
    <recommendedName>
        <fullName evidence="3">Peptidase C39-like domain-containing protein</fullName>
    </recommendedName>
</protein>